<feature type="transmembrane region" description="Helical" evidence="1">
    <location>
        <begin position="76"/>
        <end position="97"/>
    </location>
</feature>
<feature type="transmembrane region" description="Helical" evidence="1">
    <location>
        <begin position="42"/>
        <end position="64"/>
    </location>
</feature>
<dbReference type="Pfam" id="PF09335">
    <property type="entry name" value="VTT_dom"/>
    <property type="match status" value="1"/>
</dbReference>
<accession>A0A1H4P4M5</accession>
<keyword evidence="1" id="KW-0812">Transmembrane</keyword>
<dbReference type="InterPro" id="IPR051311">
    <property type="entry name" value="DedA_domain"/>
</dbReference>
<evidence type="ECO:0000259" key="2">
    <source>
        <dbReference type="Pfam" id="PF09335"/>
    </source>
</evidence>
<evidence type="ECO:0000313" key="3">
    <source>
        <dbReference type="EMBL" id="SEC02299.1"/>
    </source>
</evidence>
<evidence type="ECO:0000256" key="1">
    <source>
        <dbReference type="SAM" id="Phobius"/>
    </source>
</evidence>
<sequence length="244" mass="26949">MHAIAALLQTDAATTAAAHGAKHVGALKHFTENLNHFFQRFGIWGLAAIALLDSAILPMPWQVLLVSEVHSNPSRFLIYPVVAAVASAIGSLVPFYVGRLGGEIFLLGKINRERYERLRDRFERQEFLAIFVPAMGPPPTPIKLFEFCAGVFEMKPLTFVVAILLGKLVQFTIYAVITHVYGPGALGTLTAGLRGHTHLIFTVVGLLLAAIAIWVIRKIFDRRRGTRLPIEEEELEGRTSIVEE</sequence>
<feature type="domain" description="VTT" evidence="2">
    <location>
        <begin position="81"/>
        <end position="178"/>
    </location>
</feature>
<keyword evidence="1" id="KW-0472">Membrane</keyword>
<reference evidence="3 4" key="1">
    <citation type="submission" date="2016-10" db="EMBL/GenBank/DDBJ databases">
        <authorList>
            <person name="de Groot N.N."/>
        </authorList>
    </citation>
    <scope>NUCLEOTIDE SEQUENCE [LARGE SCALE GENOMIC DNA]</scope>
    <source>
        <strain evidence="3 4">AB35.6</strain>
    </source>
</reference>
<name>A0A1H4P4M5_9BACT</name>
<dbReference type="GO" id="GO:0005886">
    <property type="term" value="C:plasma membrane"/>
    <property type="evidence" value="ECO:0007669"/>
    <property type="project" value="TreeGrafter"/>
</dbReference>
<gene>
    <name evidence="3" type="ORF">SAMN05443244_2449</name>
</gene>
<dbReference type="AlphaFoldDB" id="A0A1H4P4M5"/>
<proteinExistence type="predicted"/>
<dbReference type="Proteomes" id="UP000182409">
    <property type="component" value="Unassembled WGS sequence"/>
</dbReference>
<dbReference type="PANTHER" id="PTHR42709">
    <property type="entry name" value="ALKALINE PHOSPHATASE LIKE PROTEIN"/>
    <property type="match status" value="1"/>
</dbReference>
<dbReference type="EMBL" id="FNSD01000001">
    <property type="protein sequence ID" value="SEC02299.1"/>
    <property type="molecule type" value="Genomic_DNA"/>
</dbReference>
<dbReference type="OrthoDB" id="115324at2"/>
<dbReference type="PANTHER" id="PTHR42709:SF11">
    <property type="entry name" value="DEDA FAMILY PROTEIN"/>
    <property type="match status" value="1"/>
</dbReference>
<keyword evidence="1" id="KW-1133">Transmembrane helix</keyword>
<feature type="transmembrane region" description="Helical" evidence="1">
    <location>
        <begin position="157"/>
        <end position="177"/>
    </location>
</feature>
<evidence type="ECO:0000313" key="4">
    <source>
        <dbReference type="Proteomes" id="UP000182409"/>
    </source>
</evidence>
<feature type="transmembrane region" description="Helical" evidence="1">
    <location>
        <begin position="197"/>
        <end position="216"/>
    </location>
</feature>
<protein>
    <submittedName>
        <fullName evidence="3">Membrane protein YqaA, SNARE-associated domain</fullName>
    </submittedName>
</protein>
<organism evidence="3 4">
    <name type="scientific">Terriglobus roseus</name>
    <dbReference type="NCBI Taxonomy" id="392734"/>
    <lineage>
        <taxon>Bacteria</taxon>
        <taxon>Pseudomonadati</taxon>
        <taxon>Acidobacteriota</taxon>
        <taxon>Terriglobia</taxon>
        <taxon>Terriglobales</taxon>
        <taxon>Acidobacteriaceae</taxon>
        <taxon>Terriglobus</taxon>
    </lineage>
</organism>
<dbReference type="InterPro" id="IPR032816">
    <property type="entry name" value="VTT_dom"/>
</dbReference>